<dbReference type="Proteomes" id="UP000785679">
    <property type="component" value="Unassembled WGS sequence"/>
</dbReference>
<dbReference type="EMBL" id="RRYP01000292">
    <property type="protein sequence ID" value="TNV87659.1"/>
    <property type="molecule type" value="Genomic_DNA"/>
</dbReference>
<proteinExistence type="predicted"/>
<evidence type="ECO:0000256" key="1">
    <source>
        <dbReference type="SAM" id="SignalP"/>
    </source>
</evidence>
<reference evidence="2" key="1">
    <citation type="submission" date="2019-06" db="EMBL/GenBank/DDBJ databases">
        <authorList>
            <person name="Zheng W."/>
        </authorList>
    </citation>
    <scope>NUCLEOTIDE SEQUENCE</scope>
    <source>
        <strain evidence="2">QDHG01</strain>
    </source>
</reference>
<gene>
    <name evidence="2" type="ORF">FGO68_gene14591</name>
</gene>
<name>A0A8J8P843_HALGN</name>
<evidence type="ECO:0000313" key="3">
    <source>
        <dbReference type="Proteomes" id="UP000785679"/>
    </source>
</evidence>
<dbReference type="AlphaFoldDB" id="A0A8J8P843"/>
<sequence>MEKMRRQWKILAQRMAIWCLSDLSKAVSFVQVGARVIVPNLLKQGFSQSLLQYFTSELTDHHPALHFHKILIFF</sequence>
<accession>A0A8J8P843</accession>
<keyword evidence="3" id="KW-1185">Reference proteome</keyword>
<organism evidence="2 3">
    <name type="scientific">Halteria grandinella</name>
    <dbReference type="NCBI Taxonomy" id="5974"/>
    <lineage>
        <taxon>Eukaryota</taxon>
        <taxon>Sar</taxon>
        <taxon>Alveolata</taxon>
        <taxon>Ciliophora</taxon>
        <taxon>Intramacronucleata</taxon>
        <taxon>Spirotrichea</taxon>
        <taxon>Stichotrichia</taxon>
        <taxon>Sporadotrichida</taxon>
        <taxon>Halteriidae</taxon>
        <taxon>Halteria</taxon>
    </lineage>
</organism>
<feature type="signal peptide" evidence="1">
    <location>
        <begin position="1"/>
        <end position="26"/>
    </location>
</feature>
<keyword evidence="1" id="KW-0732">Signal</keyword>
<evidence type="ECO:0000313" key="2">
    <source>
        <dbReference type="EMBL" id="TNV87659.1"/>
    </source>
</evidence>
<protein>
    <submittedName>
        <fullName evidence="2">Uncharacterized protein</fullName>
    </submittedName>
</protein>
<comment type="caution">
    <text evidence="2">The sequence shown here is derived from an EMBL/GenBank/DDBJ whole genome shotgun (WGS) entry which is preliminary data.</text>
</comment>
<feature type="chain" id="PRO_5035328732" evidence="1">
    <location>
        <begin position="27"/>
        <end position="74"/>
    </location>
</feature>